<comment type="caution">
    <text evidence="2">The sequence shown here is derived from an EMBL/GenBank/DDBJ whole genome shotgun (WGS) entry which is preliminary data.</text>
</comment>
<dbReference type="EMBL" id="QIBZ01000002">
    <property type="protein sequence ID" value="RNM37040.1"/>
    <property type="molecule type" value="Genomic_DNA"/>
</dbReference>
<dbReference type="AlphaFoldDB" id="A0A3N0IKJ5"/>
<dbReference type="Proteomes" id="UP000271472">
    <property type="component" value="Unassembled WGS sequence"/>
</dbReference>
<sequence length="145" mass="15749">MPRQEHYDFLARSGGASRNKRRSNWSSTAFLVESLVLLFFLIACLAVFTQMFAHSWQASSNASRLSAACVVAQNAAEDFEANPQGVQNGAFDVNDADGASFHVNRTVESEATAAGTMYTVHIAVSDDTGEVYSLEAQRYMEGGAR</sequence>
<evidence type="ECO:0000256" key="1">
    <source>
        <dbReference type="SAM" id="Phobius"/>
    </source>
</evidence>
<keyword evidence="1" id="KW-0472">Membrane</keyword>
<accession>A0A3N0IKJ5</accession>
<evidence type="ECO:0000313" key="3">
    <source>
        <dbReference type="Proteomes" id="UP000271472"/>
    </source>
</evidence>
<dbReference type="RefSeq" id="WP_123218837.1">
    <property type="nucleotide sequence ID" value="NZ_JACHYQ010000001.1"/>
</dbReference>
<evidence type="ECO:0008006" key="4">
    <source>
        <dbReference type="Google" id="ProtNLM"/>
    </source>
</evidence>
<keyword evidence="1" id="KW-1133">Transmembrane helix</keyword>
<keyword evidence="1" id="KW-0812">Transmembrane</keyword>
<organism evidence="2 3">
    <name type="scientific">Slackia isoflavoniconvertens</name>
    <dbReference type="NCBI Taxonomy" id="572010"/>
    <lineage>
        <taxon>Bacteria</taxon>
        <taxon>Bacillati</taxon>
        <taxon>Actinomycetota</taxon>
        <taxon>Coriobacteriia</taxon>
        <taxon>Eggerthellales</taxon>
        <taxon>Eggerthellaceae</taxon>
        <taxon>Slackia</taxon>
    </lineage>
</organism>
<dbReference type="GeneID" id="98662642"/>
<reference evidence="3" key="1">
    <citation type="submission" date="2018-05" db="EMBL/GenBank/DDBJ databases">
        <title>Genome Sequencing of selected type strains of the family Eggerthellaceae.</title>
        <authorList>
            <person name="Danylec N."/>
            <person name="Stoll D.A."/>
            <person name="Doetsch A."/>
            <person name="Huch M."/>
        </authorList>
    </citation>
    <scope>NUCLEOTIDE SEQUENCE [LARGE SCALE GENOMIC DNA]</scope>
    <source>
        <strain evidence="3">DSM 22006</strain>
    </source>
</reference>
<keyword evidence="3" id="KW-1185">Reference proteome</keyword>
<proteinExistence type="predicted"/>
<name>A0A3N0IKJ5_9ACTN</name>
<evidence type="ECO:0000313" key="2">
    <source>
        <dbReference type="EMBL" id="RNM37040.1"/>
    </source>
</evidence>
<dbReference type="OrthoDB" id="3177174at2"/>
<feature type="transmembrane region" description="Helical" evidence="1">
    <location>
        <begin position="28"/>
        <end position="53"/>
    </location>
</feature>
<gene>
    <name evidence="2" type="ORF">DMP05_01400</name>
</gene>
<protein>
    <recommendedName>
        <fullName evidence="4">Pilus assembly protein TadE</fullName>
    </recommendedName>
</protein>